<organism evidence="1 2">
    <name type="scientific">Chryseobacterium lacus</name>
    <dbReference type="NCBI Taxonomy" id="2058346"/>
    <lineage>
        <taxon>Bacteria</taxon>
        <taxon>Pseudomonadati</taxon>
        <taxon>Bacteroidota</taxon>
        <taxon>Flavobacteriia</taxon>
        <taxon>Flavobacteriales</taxon>
        <taxon>Weeksellaceae</taxon>
        <taxon>Chryseobacterium group</taxon>
        <taxon>Chryseobacterium</taxon>
    </lineage>
</organism>
<name>A0A368N306_9FLAO</name>
<reference evidence="1 2" key="1">
    <citation type="submission" date="2018-07" db="EMBL/GenBank/DDBJ databases">
        <title>Chryseobacterium lacus sp. nov., isolated from lake water.</title>
        <authorList>
            <person name="Li C.-M."/>
        </authorList>
    </citation>
    <scope>NUCLEOTIDE SEQUENCE [LARGE SCALE GENOMIC DNA]</scope>
    <source>
        <strain evidence="1 2">YLOS41</strain>
    </source>
</reference>
<dbReference type="Proteomes" id="UP000252172">
    <property type="component" value="Unassembled WGS sequence"/>
</dbReference>
<sequence length="337" mass="39879">MFTDIIVHRVGNKVRQENLHLSHDTLQLEDEMKELLSDFFLKAFKSEEQFQFYSDSYLVNNPVYHAVSEIFDDKKNFTEESKAIAKHLYEVAENPRIQSGEMFVCYFEGEETDEGKIDKIGIFKTENKLPFLKIKGEEESFDLQQDWGIGLSKLDKGCIIYNHSRETGYAVSVIDQNKNGDEYYWFEDFLKVQPRSDDYFHTGETLSVYKDFITKQLPQEFEVSKADQADFLNKSITFFKEKEQFDLQEFSKEVLQDENVIESFVNYKTDYEQDMQVSIAEEFPINATAVKKNSRYFKSVIKLDKNFHIYVHGDRQKIETGQDEKGKYYRLYFDEEK</sequence>
<evidence type="ECO:0000313" key="2">
    <source>
        <dbReference type="Proteomes" id="UP000252172"/>
    </source>
</evidence>
<comment type="caution">
    <text evidence="1">The sequence shown here is derived from an EMBL/GenBank/DDBJ whole genome shotgun (WGS) entry which is preliminary data.</text>
</comment>
<proteinExistence type="predicted"/>
<dbReference type="AlphaFoldDB" id="A0A368N306"/>
<dbReference type="Pfam" id="PF04245">
    <property type="entry name" value="NA37"/>
    <property type="match status" value="1"/>
</dbReference>
<protein>
    <submittedName>
        <fullName evidence="1">Nucleoid-associated protein</fullName>
    </submittedName>
</protein>
<dbReference type="EMBL" id="QPIE01000002">
    <property type="protein sequence ID" value="RCU43905.1"/>
    <property type="molecule type" value="Genomic_DNA"/>
</dbReference>
<dbReference type="InterPro" id="IPR007358">
    <property type="entry name" value="Nucleoid_associated_NdpA"/>
</dbReference>
<accession>A0A368N306</accession>
<evidence type="ECO:0000313" key="1">
    <source>
        <dbReference type="EMBL" id="RCU43905.1"/>
    </source>
</evidence>
<gene>
    <name evidence="1" type="ORF">DQ356_02440</name>
</gene>
<dbReference type="GO" id="GO:0009295">
    <property type="term" value="C:nucleoid"/>
    <property type="evidence" value="ECO:0007669"/>
    <property type="project" value="InterPro"/>
</dbReference>
<dbReference type="RefSeq" id="WP_114302887.1">
    <property type="nucleotide sequence ID" value="NZ_QPIE01000002.1"/>
</dbReference>
<dbReference type="OrthoDB" id="9153118at2"/>
<keyword evidence="2" id="KW-1185">Reference proteome</keyword>